<dbReference type="RefSeq" id="WP_093335981.1">
    <property type="nucleotide sequence ID" value="NZ_FOUY01000001.1"/>
</dbReference>
<dbReference type="EMBL" id="FOUY01000001">
    <property type="protein sequence ID" value="SFM60910.1"/>
    <property type="molecule type" value="Genomic_DNA"/>
</dbReference>
<dbReference type="InterPro" id="IPR009081">
    <property type="entry name" value="PP-bd_ACP"/>
</dbReference>
<dbReference type="Pfam" id="PF00550">
    <property type="entry name" value="PP-binding"/>
    <property type="match status" value="1"/>
</dbReference>
<dbReference type="Gene3D" id="1.10.1200.10">
    <property type="entry name" value="ACP-like"/>
    <property type="match status" value="1"/>
</dbReference>
<evidence type="ECO:0000313" key="2">
    <source>
        <dbReference type="EMBL" id="SFM60910.1"/>
    </source>
</evidence>
<dbReference type="InterPro" id="IPR036736">
    <property type="entry name" value="ACP-like_sf"/>
</dbReference>
<keyword evidence="3" id="KW-1185">Reference proteome</keyword>
<gene>
    <name evidence="2" type="ORF">SAMN05216207_1001311</name>
</gene>
<feature type="domain" description="Carrier" evidence="1">
    <location>
        <begin position="3"/>
        <end position="77"/>
    </location>
</feature>
<organism evidence="2 3">
    <name type="scientific">Pseudonocardia ammonioxydans</name>
    <dbReference type="NCBI Taxonomy" id="260086"/>
    <lineage>
        <taxon>Bacteria</taxon>
        <taxon>Bacillati</taxon>
        <taxon>Actinomycetota</taxon>
        <taxon>Actinomycetes</taxon>
        <taxon>Pseudonocardiales</taxon>
        <taxon>Pseudonocardiaceae</taxon>
        <taxon>Pseudonocardia</taxon>
    </lineage>
</organism>
<accession>A0A1I4S9D8</accession>
<name>A0A1I4S9D8_PSUAM</name>
<sequence>MSTLTPERIRADVAELLDCPPDGIDPEEDLLDRGLDSVRIMSLVERWRDAGAAGLEFPDLAEEPVLRHWIELVRKGET</sequence>
<dbReference type="STRING" id="260086.SAMN05216207_1001311"/>
<dbReference type="SUPFAM" id="SSF47336">
    <property type="entry name" value="ACP-like"/>
    <property type="match status" value="1"/>
</dbReference>
<evidence type="ECO:0000259" key="1">
    <source>
        <dbReference type="PROSITE" id="PS50075"/>
    </source>
</evidence>
<dbReference type="OrthoDB" id="2455700at2"/>
<protein>
    <submittedName>
        <fullName evidence="2">Aryl carrier domain-containing protein</fullName>
    </submittedName>
</protein>
<dbReference type="PROSITE" id="PS50075">
    <property type="entry name" value="CARRIER"/>
    <property type="match status" value="1"/>
</dbReference>
<reference evidence="2 3" key="1">
    <citation type="submission" date="2016-10" db="EMBL/GenBank/DDBJ databases">
        <authorList>
            <person name="de Groot N.N."/>
        </authorList>
    </citation>
    <scope>NUCLEOTIDE SEQUENCE [LARGE SCALE GENOMIC DNA]</scope>
    <source>
        <strain evidence="2 3">CGMCC 4.1877</strain>
    </source>
</reference>
<proteinExistence type="predicted"/>
<dbReference type="AlphaFoldDB" id="A0A1I4S9D8"/>
<dbReference type="Proteomes" id="UP000199614">
    <property type="component" value="Unassembled WGS sequence"/>
</dbReference>
<evidence type="ECO:0000313" key="3">
    <source>
        <dbReference type="Proteomes" id="UP000199614"/>
    </source>
</evidence>